<dbReference type="Gene3D" id="1.20.910.10">
    <property type="entry name" value="Heme oxygenase-like"/>
    <property type="match status" value="1"/>
</dbReference>
<dbReference type="InterPro" id="IPR016053">
    <property type="entry name" value="Haem_Oase-like"/>
</dbReference>
<comment type="caution">
    <text evidence="1">The sequence shown here is derived from an EMBL/GenBank/DDBJ whole genome shotgun (WGS) entry which is preliminary data.</text>
</comment>
<dbReference type="Proteomes" id="UP000278587">
    <property type="component" value="Unassembled WGS sequence"/>
</dbReference>
<proteinExistence type="predicted"/>
<dbReference type="InterPro" id="IPR016084">
    <property type="entry name" value="Haem_Oase-like_multi-hlx"/>
</dbReference>
<protein>
    <submittedName>
        <fullName evidence="1">Heme oxygenase</fullName>
    </submittedName>
</protein>
<gene>
    <name evidence="1" type="ORF">ALQ84_03152</name>
</gene>
<evidence type="ECO:0000313" key="1">
    <source>
        <dbReference type="EMBL" id="RMM06475.1"/>
    </source>
</evidence>
<sequence>MNLYFGGLFSLGCVFCLLHTQEPSWMPASFSCVTPSKVLAALRAETSQLHVKLEKRMPFFSSTLDHALYLRLLKAYYGFYAPLEAVLHDSDLIPAELLPKDRVKTPMLVEDLRALGLSDEDIRQLPRCAQLPAVDSPGSCLGVMYVLEGATLGGQVLRREINKRLGLDEQNGAAFLDVYGAHTGPRWKAFLNHLDEVPREVAFTDAAAFAAQSTFACFEHWLEGQKVLL</sequence>
<dbReference type="GO" id="GO:0004392">
    <property type="term" value="F:heme oxygenase (decyclizing) activity"/>
    <property type="evidence" value="ECO:0007669"/>
    <property type="project" value="InterPro"/>
</dbReference>
<dbReference type="GO" id="GO:0006788">
    <property type="term" value="P:heme oxidation"/>
    <property type="evidence" value="ECO:0007669"/>
    <property type="project" value="InterPro"/>
</dbReference>
<dbReference type="CDD" id="cd19166">
    <property type="entry name" value="HemeO-bac"/>
    <property type="match status" value="1"/>
</dbReference>
<dbReference type="SUPFAM" id="SSF48613">
    <property type="entry name" value="Heme oxygenase-like"/>
    <property type="match status" value="1"/>
</dbReference>
<accession>A0A3M3B1N0</accession>
<dbReference type="AlphaFoldDB" id="A0A3M3B1N0"/>
<dbReference type="EMBL" id="RBOC01000157">
    <property type="protein sequence ID" value="RMM06475.1"/>
    <property type="molecule type" value="Genomic_DNA"/>
</dbReference>
<name>A0A3M3B1N0_9PSED</name>
<dbReference type="Pfam" id="PF01126">
    <property type="entry name" value="Heme_oxygenase"/>
    <property type="match status" value="1"/>
</dbReference>
<reference evidence="1 2" key="1">
    <citation type="submission" date="2018-08" db="EMBL/GenBank/DDBJ databases">
        <title>Recombination of ecologically and evolutionarily significant loci maintains genetic cohesion in the Pseudomonas syringae species complex.</title>
        <authorList>
            <person name="Dillon M."/>
            <person name="Thakur S."/>
            <person name="Almeida R.N.D."/>
            <person name="Weir B.S."/>
            <person name="Guttman D.S."/>
        </authorList>
    </citation>
    <scope>NUCLEOTIDE SEQUENCE [LARGE SCALE GENOMIC DNA]</scope>
    <source>
        <strain evidence="1 2">ICMP 4086</strain>
    </source>
</reference>
<organism evidence="1 2">
    <name type="scientific">Pseudomonas caricapapayae</name>
    <dbReference type="NCBI Taxonomy" id="46678"/>
    <lineage>
        <taxon>Bacteria</taxon>
        <taxon>Pseudomonadati</taxon>
        <taxon>Pseudomonadota</taxon>
        <taxon>Gammaproteobacteria</taxon>
        <taxon>Pseudomonadales</taxon>
        <taxon>Pseudomonadaceae</taxon>
        <taxon>Pseudomonas</taxon>
    </lineage>
</organism>
<evidence type="ECO:0000313" key="2">
    <source>
        <dbReference type="Proteomes" id="UP000278587"/>
    </source>
</evidence>